<dbReference type="InterPro" id="IPR002401">
    <property type="entry name" value="Cyt_P450_E_grp-I"/>
</dbReference>
<dbReference type="PANTHER" id="PTHR24305">
    <property type="entry name" value="CYTOCHROME P450"/>
    <property type="match status" value="1"/>
</dbReference>
<comment type="similarity">
    <text evidence="2 7">Belongs to the cytochrome P450 family.</text>
</comment>
<keyword evidence="8" id="KW-1133">Transmembrane helix</keyword>
<dbReference type="GO" id="GO:0004497">
    <property type="term" value="F:monooxygenase activity"/>
    <property type="evidence" value="ECO:0007669"/>
    <property type="project" value="UniProtKB-KW"/>
</dbReference>
<evidence type="ECO:0000256" key="7">
    <source>
        <dbReference type="RuleBase" id="RU000461"/>
    </source>
</evidence>
<evidence type="ECO:0000256" key="6">
    <source>
        <dbReference type="PIRSR" id="PIRSR602401-1"/>
    </source>
</evidence>
<dbReference type="AlphaFoldDB" id="A0A2L2TWV7"/>
<evidence type="ECO:0000256" key="1">
    <source>
        <dbReference type="ARBA" id="ARBA00001971"/>
    </source>
</evidence>
<evidence type="ECO:0000256" key="5">
    <source>
        <dbReference type="ARBA" id="ARBA00023004"/>
    </source>
</evidence>
<dbReference type="PANTHER" id="PTHR24305:SF166">
    <property type="entry name" value="CYTOCHROME P450 12A4, MITOCHONDRIAL-RELATED"/>
    <property type="match status" value="1"/>
</dbReference>
<evidence type="ECO:0000256" key="3">
    <source>
        <dbReference type="ARBA" id="ARBA00022617"/>
    </source>
</evidence>
<feature type="binding site" description="axial binding residue" evidence="6">
    <location>
        <position position="410"/>
    </location>
    <ligand>
        <name>heme</name>
        <dbReference type="ChEBI" id="CHEBI:30413"/>
    </ligand>
    <ligandPart>
        <name>Fe</name>
        <dbReference type="ChEBI" id="CHEBI:18248"/>
    </ligandPart>
</feature>
<dbReference type="InterPro" id="IPR050121">
    <property type="entry name" value="Cytochrome_P450_monoxygenase"/>
</dbReference>
<dbReference type="GO" id="GO:0020037">
    <property type="term" value="F:heme binding"/>
    <property type="evidence" value="ECO:0007669"/>
    <property type="project" value="InterPro"/>
</dbReference>
<dbReference type="Gene3D" id="1.10.630.10">
    <property type="entry name" value="Cytochrome P450"/>
    <property type="match status" value="1"/>
</dbReference>
<dbReference type="PROSITE" id="PS00086">
    <property type="entry name" value="CYTOCHROME_P450"/>
    <property type="match status" value="1"/>
</dbReference>
<dbReference type="InterPro" id="IPR017972">
    <property type="entry name" value="Cyt_P450_CS"/>
</dbReference>
<dbReference type="GO" id="GO:0005506">
    <property type="term" value="F:iron ion binding"/>
    <property type="evidence" value="ECO:0007669"/>
    <property type="project" value="InterPro"/>
</dbReference>
<evidence type="ECO:0000313" key="10">
    <source>
        <dbReference type="Proteomes" id="UP000245910"/>
    </source>
</evidence>
<protein>
    <recommendedName>
        <fullName evidence="11">Cytochrome P450</fullName>
    </recommendedName>
</protein>
<dbReference type="Pfam" id="PF00067">
    <property type="entry name" value="p450"/>
    <property type="match status" value="1"/>
</dbReference>
<keyword evidence="5 6" id="KW-0408">Iron</keyword>
<reference evidence="10" key="1">
    <citation type="submission" date="2014-10" db="EMBL/GenBank/DDBJ databases">
        <authorList>
            <person name="King R."/>
        </authorList>
    </citation>
    <scope>NUCLEOTIDE SEQUENCE [LARGE SCALE GENOMIC DNA]</scope>
    <source>
        <strain evidence="10">A3/5</strain>
    </source>
</reference>
<keyword evidence="10" id="KW-1185">Reference proteome</keyword>
<feature type="transmembrane region" description="Helical" evidence="8">
    <location>
        <begin position="14"/>
        <end position="35"/>
    </location>
</feature>
<dbReference type="SUPFAM" id="SSF48264">
    <property type="entry name" value="Cytochrome P450"/>
    <property type="match status" value="1"/>
</dbReference>
<keyword evidence="8" id="KW-0472">Membrane</keyword>
<evidence type="ECO:0000256" key="2">
    <source>
        <dbReference type="ARBA" id="ARBA00010617"/>
    </source>
</evidence>
<evidence type="ECO:0000256" key="4">
    <source>
        <dbReference type="ARBA" id="ARBA00022723"/>
    </source>
</evidence>
<dbReference type="PRINTS" id="PR00463">
    <property type="entry name" value="EP450I"/>
</dbReference>
<organism evidence="9 10">
    <name type="scientific">Fusarium venenatum</name>
    <dbReference type="NCBI Taxonomy" id="56646"/>
    <lineage>
        <taxon>Eukaryota</taxon>
        <taxon>Fungi</taxon>
        <taxon>Dikarya</taxon>
        <taxon>Ascomycota</taxon>
        <taxon>Pezizomycotina</taxon>
        <taxon>Sordariomycetes</taxon>
        <taxon>Hypocreomycetidae</taxon>
        <taxon>Hypocreales</taxon>
        <taxon>Nectriaceae</taxon>
        <taxon>Fusarium</taxon>
    </lineage>
</organism>
<dbReference type="InterPro" id="IPR001128">
    <property type="entry name" value="Cyt_P450"/>
</dbReference>
<keyword evidence="3 6" id="KW-0349">Heme</keyword>
<keyword evidence="4 6" id="KW-0479">Metal-binding</keyword>
<name>A0A2L2TWV7_9HYPO</name>
<dbReference type="GO" id="GO:0016705">
    <property type="term" value="F:oxidoreductase activity, acting on paired donors, with incorporation or reduction of molecular oxygen"/>
    <property type="evidence" value="ECO:0007669"/>
    <property type="project" value="InterPro"/>
</dbReference>
<comment type="cofactor">
    <cofactor evidence="1 6">
        <name>heme</name>
        <dbReference type="ChEBI" id="CHEBI:30413"/>
    </cofactor>
</comment>
<dbReference type="EMBL" id="LN649229">
    <property type="protein sequence ID" value="CEI66260.1"/>
    <property type="molecule type" value="Genomic_DNA"/>
</dbReference>
<sequence>MLPHHLEFPKKHEIVILFLALILLNLLGAILYNVFFHPLAKIPGPLACKITRIWLYLAERGGDGANTVSVLHKRYDPTFYDAFKSDHGMLFSFSGVDEHSKRKRLMSPSFSRASEEEHDAILHETIKPVVEELTTSIRKGETIALFPVIRRFALKSIVAFCYGQNPVSPDYMESVIPKLFKVLDESPKALLTLQHFPLIKKTLNHLSATFPTLFPSDIRILPTVGMELLQSSRKSSVQSGLFKQMQSLLKAKDQSLTDGELIAESGTMFFAGTDTTAITVSFALWYLMHQPDNYVRLQDELKTVMPDVNSKASLRELESLPFLEACIKESLRLACPPRGRLPRIVPAEGWEVKGTKLPAGTVVSSCISYIAHDEEIFPEPKKYRPERWLQENSKELEGYFYPFSRGTRSCIGQSLSLAEQRVAIAQVVRRFSPSKDMQFRDIIGSEYVTFVMQDELPVQLEEAR</sequence>
<accession>A0A2L2TWV7</accession>
<keyword evidence="7" id="KW-0503">Monooxygenase</keyword>
<proteinExistence type="inferred from homology"/>
<evidence type="ECO:0000313" key="9">
    <source>
        <dbReference type="EMBL" id="CEI66260.1"/>
    </source>
</evidence>
<dbReference type="InterPro" id="IPR036396">
    <property type="entry name" value="Cyt_P450_sf"/>
</dbReference>
<keyword evidence="8" id="KW-0812">Transmembrane</keyword>
<dbReference type="Proteomes" id="UP000245910">
    <property type="component" value="Chromosome I"/>
</dbReference>
<keyword evidence="7" id="KW-0560">Oxidoreductase</keyword>
<dbReference type="STRING" id="56646.A0A2L2TWV7"/>
<dbReference type="CDD" id="cd11062">
    <property type="entry name" value="CYP58-like"/>
    <property type="match status" value="1"/>
</dbReference>
<evidence type="ECO:0000256" key="8">
    <source>
        <dbReference type="SAM" id="Phobius"/>
    </source>
</evidence>
<evidence type="ECO:0008006" key="11">
    <source>
        <dbReference type="Google" id="ProtNLM"/>
    </source>
</evidence>
<dbReference type="PRINTS" id="PR00385">
    <property type="entry name" value="P450"/>
</dbReference>